<feature type="domain" description="ADYC" evidence="1">
    <location>
        <begin position="1"/>
        <end position="60"/>
    </location>
</feature>
<evidence type="ECO:0000259" key="1">
    <source>
        <dbReference type="Pfam" id="PF20032"/>
    </source>
</evidence>
<name>A0A5C4NE73_9RHOB</name>
<dbReference type="Proteomes" id="UP000305709">
    <property type="component" value="Unassembled WGS sequence"/>
</dbReference>
<proteinExistence type="predicted"/>
<evidence type="ECO:0000313" key="2">
    <source>
        <dbReference type="EMBL" id="TNC72200.1"/>
    </source>
</evidence>
<protein>
    <recommendedName>
        <fullName evidence="1">ADYC domain-containing protein</fullName>
    </recommendedName>
</protein>
<gene>
    <name evidence="2" type="ORF">FHG71_09105</name>
</gene>
<sequence>MIRADYCGDNRPSTRNGMPINIYDSFGIQQRAAPLEPGTDFSFEAAWSEQGAICVAHPRVPQNIGLESLAAECRGLSDHLGPDCTEASARRLGASRVFNASRGDSIPEHAR</sequence>
<evidence type="ECO:0000313" key="3">
    <source>
        <dbReference type="Proteomes" id="UP000305709"/>
    </source>
</evidence>
<reference evidence="2 3" key="1">
    <citation type="submission" date="2019-06" db="EMBL/GenBank/DDBJ databases">
        <authorList>
            <person name="Jiang L."/>
        </authorList>
    </citation>
    <scope>NUCLEOTIDE SEQUENCE [LARGE SCALE GENOMIC DNA]</scope>
    <source>
        <strain evidence="2 3">YIM 48858</strain>
    </source>
</reference>
<keyword evidence="3" id="KW-1185">Reference proteome</keyword>
<comment type="caution">
    <text evidence="2">The sequence shown here is derived from an EMBL/GenBank/DDBJ whole genome shotgun (WGS) entry which is preliminary data.</text>
</comment>
<dbReference type="Pfam" id="PF20032">
    <property type="entry name" value="ADYC"/>
    <property type="match status" value="1"/>
</dbReference>
<dbReference type="EMBL" id="VDFV01000009">
    <property type="protein sequence ID" value="TNC72200.1"/>
    <property type="molecule type" value="Genomic_DNA"/>
</dbReference>
<organism evidence="2 3">
    <name type="scientific">Rubellimicrobium roseum</name>
    <dbReference type="NCBI Taxonomy" id="687525"/>
    <lineage>
        <taxon>Bacteria</taxon>
        <taxon>Pseudomonadati</taxon>
        <taxon>Pseudomonadota</taxon>
        <taxon>Alphaproteobacteria</taxon>
        <taxon>Rhodobacterales</taxon>
        <taxon>Roseobacteraceae</taxon>
        <taxon>Rubellimicrobium</taxon>
    </lineage>
</organism>
<dbReference type="AlphaFoldDB" id="A0A5C4NE73"/>
<accession>A0A5C4NE73</accession>
<dbReference type="OrthoDB" id="8066319at2"/>
<dbReference type="InterPro" id="IPR045426">
    <property type="entry name" value="ADYC"/>
</dbReference>
<dbReference type="RefSeq" id="WP_139081317.1">
    <property type="nucleotide sequence ID" value="NZ_VDFV01000009.1"/>
</dbReference>